<reference evidence="3" key="1">
    <citation type="journal article" date="2019" name="Int. J. Syst. Evol. Microbiol.">
        <title>The Global Catalogue of Microorganisms (GCM) 10K type strain sequencing project: providing services to taxonomists for standard genome sequencing and annotation.</title>
        <authorList>
            <consortium name="The Broad Institute Genomics Platform"/>
            <consortium name="The Broad Institute Genome Sequencing Center for Infectious Disease"/>
            <person name="Wu L."/>
            <person name="Ma J."/>
        </authorList>
    </citation>
    <scope>NUCLEOTIDE SEQUENCE [LARGE SCALE GENOMIC DNA]</scope>
    <source>
        <strain evidence="3">KCTC 42498</strain>
    </source>
</reference>
<feature type="transmembrane region" description="Helical" evidence="1">
    <location>
        <begin position="20"/>
        <end position="40"/>
    </location>
</feature>
<feature type="transmembrane region" description="Helical" evidence="1">
    <location>
        <begin position="66"/>
        <end position="90"/>
    </location>
</feature>
<evidence type="ECO:0000313" key="2">
    <source>
        <dbReference type="EMBL" id="MFD2515612.1"/>
    </source>
</evidence>
<keyword evidence="1" id="KW-0472">Membrane</keyword>
<organism evidence="2 3">
    <name type="scientific">Pontibacter locisalis</name>
    <dbReference type="NCBI Taxonomy" id="1719035"/>
    <lineage>
        <taxon>Bacteria</taxon>
        <taxon>Pseudomonadati</taxon>
        <taxon>Bacteroidota</taxon>
        <taxon>Cytophagia</taxon>
        <taxon>Cytophagales</taxon>
        <taxon>Hymenobacteraceae</taxon>
        <taxon>Pontibacter</taxon>
    </lineage>
</organism>
<feature type="transmembrane region" description="Helical" evidence="1">
    <location>
        <begin position="115"/>
        <end position="132"/>
    </location>
</feature>
<name>A0ABW5IRD9_9BACT</name>
<dbReference type="RefSeq" id="WP_377510689.1">
    <property type="nucleotide sequence ID" value="NZ_JBHULU010000021.1"/>
</dbReference>
<comment type="caution">
    <text evidence="2">The sequence shown here is derived from an EMBL/GenBank/DDBJ whole genome shotgun (WGS) entry which is preliminary data.</text>
</comment>
<dbReference type="InterPro" id="IPR018723">
    <property type="entry name" value="DUF2254_membrane"/>
</dbReference>
<accession>A0ABW5IRD9</accession>
<protein>
    <submittedName>
        <fullName evidence="2">DUF2254 domain-containing protein</fullName>
    </submittedName>
</protein>
<sequence>MEELFSRIKFGFKYIVSSIGFYPTVIALLFFVLAILMLYLEANGLSVKFKDNLPFMIITDGETARLVLSTIAAGIISLTVFSFTMVMLVLNQASANFTPRVIPGLISYKSNQRVLGLYLGVLIYTLVIMVNVRSEYYNIQLPGFSIFLAMCFTIVCLGFFVYFIHSISQSIQIESILESIFIVTSDTLKQEIEWDKGSEVPNIFSAKSGWYNLESPETGYLQSLDNDAVLAICKKHDIVVYFDQPLGAFLVKGVPFARINKNLENEGDFAKNFFKHVNFYREERPDVNYLFGFKHITESAVKALSPGINDPGTAIKAIDYLTALFALRMQLTDEKILYDEDGAARIRFEHETFGVLYSISLSPIRHYGKGSSVVVLRLLYLLRSLLFKVQPYPHLIPILRKEAELLIFDANEEIKNPGDREKINSQIMEVNKMNVLFEPLTLLRSQQY</sequence>
<keyword evidence="3" id="KW-1185">Reference proteome</keyword>
<proteinExistence type="predicted"/>
<keyword evidence="1" id="KW-1133">Transmembrane helix</keyword>
<dbReference type="Pfam" id="PF10011">
    <property type="entry name" value="DUF2254"/>
    <property type="match status" value="1"/>
</dbReference>
<evidence type="ECO:0000256" key="1">
    <source>
        <dbReference type="SAM" id="Phobius"/>
    </source>
</evidence>
<evidence type="ECO:0000313" key="3">
    <source>
        <dbReference type="Proteomes" id="UP001597544"/>
    </source>
</evidence>
<gene>
    <name evidence="2" type="ORF">ACFSRY_17190</name>
</gene>
<dbReference type="EMBL" id="JBHULU010000021">
    <property type="protein sequence ID" value="MFD2515612.1"/>
    <property type="molecule type" value="Genomic_DNA"/>
</dbReference>
<feature type="transmembrane region" description="Helical" evidence="1">
    <location>
        <begin position="144"/>
        <end position="164"/>
    </location>
</feature>
<keyword evidence="1" id="KW-0812">Transmembrane</keyword>
<dbReference type="Proteomes" id="UP001597544">
    <property type="component" value="Unassembled WGS sequence"/>
</dbReference>